<feature type="transmembrane region" description="Helical" evidence="6">
    <location>
        <begin position="509"/>
        <end position="529"/>
    </location>
</feature>
<evidence type="ECO:0000256" key="1">
    <source>
        <dbReference type="ARBA" id="ARBA00004141"/>
    </source>
</evidence>
<feature type="transmembrane region" description="Helical" evidence="6">
    <location>
        <begin position="354"/>
        <end position="373"/>
    </location>
</feature>
<gene>
    <name evidence="8" type="ORF">L7E55_16305</name>
</gene>
<accession>A0A9X4H5S5</accession>
<dbReference type="PROSITE" id="PS50005">
    <property type="entry name" value="TPR"/>
    <property type="match status" value="1"/>
</dbReference>
<comment type="subcellular location">
    <subcellularLocation>
        <location evidence="1">Membrane</location>
        <topology evidence="1">Multi-pass membrane protein</topology>
    </subcellularLocation>
</comment>
<evidence type="ECO:0000256" key="2">
    <source>
        <dbReference type="ARBA" id="ARBA00022692"/>
    </source>
</evidence>
<feature type="transmembrane region" description="Helical" evidence="6">
    <location>
        <begin position="385"/>
        <end position="404"/>
    </location>
</feature>
<feature type="transmembrane region" description="Helical" evidence="6">
    <location>
        <begin position="139"/>
        <end position="155"/>
    </location>
</feature>
<feature type="transmembrane region" description="Helical" evidence="6">
    <location>
        <begin position="167"/>
        <end position="189"/>
    </location>
</feature>
<comment type="caution">
    <text evidence="8">The sequence shown here is derived from an EMBL/GenBank/DDBJ whole genome shotgun (WGS) entry which is preliminary data.</text>
</comment>
<dbReference type="Proteomes" id="UP001154312">
    <property type="component" value="Unassembled WGS sequence"/>
</dbReference>
<dbReference type="EMBL" id="JAKOAV010000049">
    <property type="protein sequence ID" value="MDF9409888.1"/>
    <property type="molecule type" value="Genomic_DNA"/>
</dbReference>
<evidence type="ECO:0000256" key="3">
    <source>
        <dbReference type="ARBA" id="ARBA00022989"/>
    </source>
</evidence>
<proteinExistence type="predicted"/>
<feature type="domain" description="O-antigen ligase-related" evidence="7">
    <location>
        <begin position="316"/>
        <end position="523"/>
    </location>
</feature>
<keyword evidence="9" id="KW-1185">Reference proteome</keyword>
<dbReference type="Pfam" id="PF13181">
    <property type="entry name" value="TPR_8"/>
    <property type="match status" value="1"/>
</dbReference>
<evidence type="ECO:0000313" key="8">
    <source>
        <dbReference type="EMBL" id="MDF9409888.1"/>
    </source>
</evidence>
<feature type="transmembrane region" description="Helical" evidence="6">
    <location>
        <begin position="420"/>
        <end position="440"/>
    </location>
</feature>
<dbReference type="SUPFAM" id="SSF48452">
    <property type="entry name" value="TPR-like"/>
    <property type="match status" value="2"/>
</dbReference>
<evidence type="ECO:0000256" key="6">
    <source>
        <dbReference type="SAM" id="Phobius"/>
    </source>
</evidence>
<feature type="transmembrane region" description="Helical" evidence="6">
    <location>
        <begin position="306"/>
        <end position="324"/>
    </location>
</feature>
<keyword evidence="4 6" id="KW-0472">Membrane</keyword>
<keyword evidence="3 6" id="KW-1133">Transmembrane helix</keyword>
<evidence type="ECO:0000313" key="9">
    <source>
        <dbReference type="Proteomes" id="UP001154312"/>
    </source>
</evidence>
<sequence>MASKTLRAGDTAARSNNIQKAISDYEQAVKCDVTKTGTTSNNDGIPDYLKGLVNRNTAVLRKTISPVLAQKMLIILVKELHIMTNSVAKMKNKTTVVKKSRENNQWEFSHAIAFWGLMILLFLPPYFRGLFFQPEQERALISTAVIFWFAWLWKWSKRDNEFLSHPLDYFVLAFPIVYLISAFQAANYGLAVDEVVKTILYFLVYWLASRLIRDEKDITTILHVIYISALGVALAGLATTTGIIHINDGFKDGRIYSSFQYPNALASYLAAVTFIGFYLWRRTGISFTISTGEEQKKVPIRLSTEFFFQYLYTAGNFLLFTVFLGTKSQGGLLVFSLMLVIFIAGLPKGGRIPVFIHILLTGAFSGLAAWRFVSVAVNKSNGSAWFWLFAGLVLALVGQALYSLTERKGLLQWITVHRKGILAVILLTVLAGCAGVSVYVNTHTGEVRALLQLDDIHLRSAIERFYFYRDALKMFALRPLLGWGGGGWQEAYRSFQSYMYNSNQVHNDYLQIMVETGILGLLTITGIWASFLRIAHQLYQGARENVPARTLFWIITVAAVSIGAHAAIDFDLSLSAITLVLFTLFGIMRSFLAHPAADVEKKKNNKYVPPNNAVLAGASIASALILFFGGCLATAYSSYINVIQAKSYDQALSLIQKAIAYNPFNPIYYDDTNPPIPSLYHVDLLHLYQAQGKLDDAMAASMRAVELSKYNANSYADLSTLYSANKKTPEAVQAAEKALSLAPFQIQWYEFLSKTYLIAGYNELTAGKRDEAKEYFEKAEGVPAKIQIRMDTLSDEEKRLWKDAPPMTVTPTVKLSVGASQYLLGQWTEADSNLKATLDDDKNKGEAFLWLAVLRNKQDRAQEAQDFLAQAKKLSPDLAKDYEQLKSLPVLRR</sequence>
<feature type="transmembrane region" description="Helical" evidence="6">
    <location>
        <begin position="574"/>
        <end position="592"/>
    </location>
</feature>
<dbReference type="InterPro" id="IPR007016">
    <property type="entry name" value="O-antigen_ligase-rel_domated"/>
</dbReference>
<dbReference type="InterPro" id="IPR051533">
    <property type="entry name" value="WaaL-like"/>
</dbReference>
<dbReference type="PANTHER" id="PTHR37422">
    <property type="entry name" value="TEICHURONIC ACID BIOSYNTHESIS PROTEIN TUAE"/>
    <property type="match status" value="1"/>
</dbReference>
<dbReference type="GO" id="GO:0016020">
    <property type="term" value="C:membrane"/>
    <property type="evidence" value="ECO:0007669"/>
    <property type="project" value="UniProtKB-SubCell"/>
</dbReference>
<protein>
    <submittedName>
        <fullName evidence="8">O-antigen ligase family protein</fullName>
    </submittedName>
</protein>
<keyword evidence="8" id="KW-0436">Ligase</keyword>
<keyword evidence="5" id="KW-0802">TPR repeat</keyword>
<name>A0A9X4H5S5_9FIRM</name>
<feature type="transmembrane region" description="Helical" evidence="6">
    <location>
        <begin position="550"/>
        <end position="568"/>
    </location>
</feature>
<dbReference type="AlphaFoldDB" id="A0A9X4H5S5"/>
<evidence type="ECO:0000256" key="5">
    <source>
        <dbReference type="PROSITE-ProRule" id="PRU00339"/>
    </source>
</evidence>
<dbReference type="Pfam" id="PF04932">
    <property type="entry name" value="Wzy_C"/>
    <property type="match status" value="1"/>
</dbReference>
<dbReference type="InterPro" id="IPR019734">
    <property type="entry name" value="TPR_rpt"/>
</dbReference>
<dbReference type="Gene3D" id="1.25.40.10">
    <property type="entry name" value="Tetratricopeptide repeat domain"/>
    <property type="match status" value="2"/>
</dbReference>
<dbReference type="RefSeq" id="WP_277445409.1">
    <property type="nucleotide sequence ID" value="NZ_JAKOAV010000049.1"/>
</dbReference>
<evidence type="ECO:0000256" key="4">
    <source>
        <dbReference type="ARBA" id="ARBA00023136"/>
    </source>
</evidence>
<feature type="transmembrane region" description="Helical" evidence="6">
    <location>
        <begin position="224"/>
        <end position="247"/>
    </location>
</feature>
<feature type="transmembrane region" description="Helical" evidence="6">
    <location>
        <begin position="613"/>
        <end position="636"/>
    </location>
</feature>
<evidence type="ECO:0000259" key="7">
    <source>
        <dbReference type="Pfam" id="PF04932"/>
    </source>
</evidence>
<feature type="transmembrane region" description="Helical" evidence="6">
    <location>
        <begin position="259"/>
        <end position="280"/>
    </location>
</feature>
<feature type="repeat" description="TPR" evidence="5">
    <location>
        <begin position="712"/>
        <end position="745"/>
    </location>
</feature>
<feature type="transmembrane region" description="Helical" evidence="6">
    <location>
        <begin position="195"/>
        <end position="212"/>
    </location>
</feature>
<feature type="transmembrane region" description="Helical" evidence="6">
    <location>
        <begin position="108"/>
        <end position="127"/>
    </location>
</feature>
<keyword evidence="2 6" id="KW-0812">Transmembrane</keyword>
<reference evidence="8" key="1">
    <citation type="submission" date="2022-02" db="EMBL/GenBank/DDBJ databases">
        <authorList>
            <person name="Leng L."/>
        </authorList>
    </citation>
    <scope>NUCLEOTIDE SEQUENCE</scope>
    <source>
        <strain evidence="8">JI</strain>
    </source>
</reference>
<dbReference type="SMART" id="SM00028">
    <property type="entry name" value="TPR"/>
    <property type="match status" value="5"/>
</dbReference>
<dbReference type="InterPro" id="IPR011990">
    <property type="entry name" value="TPR-like_helical_dom_sf"/>
</dbReference>
<dbReference type="GO" id="GO:0016874">
    <property type="term" value="F:ligase activity"/>
    <property type="evidence" value="ECO:0007669"/>
    <property type="project" value="UniProtKB-KW"/>
</dbReference>
<dbReference type="PANTHER" id="PTHR37422:SF13">
    <property type="entry name" value="LIPOPOLYSACCHARIDE BIOSYNTHESIS PROTEIN PA4999-RELATED"/>
    <property type="match status" value="1"/>
</dbReference>
<organism evidence="8 9">
    <name type="scientific">Pelotomaculum isophthalicicum JI</name>
    <dbReference type="NCBI Taxonomy" id="947010"/>
    <lineage>
        <taxon>Bacteria</taxon>
        <taxon>Bacillati</taxon>
        <taxon>Bacillota</taxon>
        <taxon>Clostridia</taxon>
        <taxon>Eubacteriales</taxon>
        <taxon>Desulfotomaculaceae</taxon>
        <taxon>Pelotomaculum</taxon>
    </lineage>
</organism>
<feature type="transmembrane region" description="Helical" evidence="6">
    <location>
        <begin position="330"/>
        <end position="347"/>
    </location>
</feature>